<dbReference type="AlphaFoldDB" id="F0WJ73"/>
<protein>
    <submittedName>
        <fullName evidence="1">AlNc14C119G6605 protein</fullName>
    </submittedName>
</protein>
<reference evidence="1" key="2">
    <citation type="submission" date="2011-02" db="EMBL/GenBank/DDBJ databases">
        <authorList>
            <person name="MacLean D."/>
        </authorList>
    </citation>
    <scope>NUCLEOTIDE SEQUENCE</scope>
</reference>
<gene>
    <name evidence="1" type="primary">AlNc14C119G6605</name>
    <name evidence="1" type="ORF">ALNC14_074630</name>
</gene>
<name>F0WJ73_9STRA</name>
<reference evidence="1" key="1">
    <citation type="journal article" date="2011" name="PLoS Biol.">
        <title>Gene gain and loss during evolution of obligate parasitism in the white rust pathogen of Arabidopsis thaliana.</title>
        <authorList>
            <person name="Kemen E."/>
            <person name="Gardiner A."/>
            <person name="Schultz-Larsen T."/>
            <person name="Kemen A.C."/>
            <person name="Balmuth A.L."/>
            <person name="Robert-Seilaniantz A."/>
            <person name="Bailey K."/>
            <person name="Holub E."/>
            <person name="Studholme D.J."/>
            <person name="Maclean D."/>
            <person name="Jones J.D."/>
        </authorList>
    </citation>
    <scope>NUCLEOTIDE SEQUENCE</scope>
</reference>
<sequence>MLYFKNTASTKRWFSNPVKAPRRTATAKKAGTQSILVGMPGSPPRKKRPISASSHVITRLLYPREVKGLNSALWYRKFGAEAFT</sequence>
<dbReference type="EMBL" id="FR824164">
    <property type="protein sequence ID" value="CCA21320.1"/>
    <property type="molecule type" value="Genomic_DNA"/>
</dbReference>
<evidence type="ECO:0000313" key="1">
    <source>
        <dbReference type="EMBL" id="CCA21320.1"/>
    </source>
</evidence>
<proteinExistence type="predicted"/>
<dbReference type="HOGENOM" id="CLU_2532155_0_0_1"/>
<accession>F0WJ73</accession>
<organism evidence="1">
    <name type="scientific">Albugo laibachii Nc14</name>
    <dbReference type="NCBI Taxonomy" id="890382"/>
    <lineage>
        <taxon>Eukaryota</taxon>
        <taxon>Sar</taxon>
        <taxon>Stramenopiles</taxon>
        <taxon>Oomycota</taxon>
        <taxon>Peronosporomycetes</taxon>
        <taxon>Albuginales</taxon>
        <taxon>Albuginaceae</taxon>
        <taxon>Albugo</taxon>
    </lineage>
</organism>